<dbReference type="InterPro" id="IPR002480">
    <property type="entry name" value="DAHP_synth_2"/>
</dbReference>
<evidence type="ECO:0000256" key="3">
    <source>
        <dbReference type="ARBA" id="ARBA00004688"/>
    </source>
</evidence>
<dbReference type="Gene3D" id="2.60.120.650">
    <property type="entry name" value="Cupin"/>
    <property type="match status" value="1"/>
</dbReference>
<dbReference type="InterPro" id="IPR011009">
    <property type="entry name" value="Kinase-like_dom_sf"/>
</dbReference>
<evidence type="ECO:0000256" key="12">
    <source>
        <dbReference type="ARBA" id="ARBA00023141"/>
    </source>
</evidence>
<dbReference type="FunFam" id="2.60.120.650:FF:000045">
    <property type="entry name" value="F-box protein At1g78280"/>
    <property type="match status" value="1"/>
</dbReference>
<dbReference type="GO" id="GO:0046872">
    <property type="term" value="F:metal ion binding"/>
    <property type="evidence" value="ECO:0007669"/>
    <property type="project" value="UniProtKB-KW"/>
</dbReference>
<dbReference type="SMART" id="SM00256">
    <property type="entry name" value="FBOX"/>
    <property type="match status" value="1"/>
</dbReference>
<gene>
    <name evidence="20" type="ORF">L3X38_008519</name>
</gene>
<comment type="catalytic activity">
    <reaction evidence="14 16">
        <text>D-erythrose 4-phosphate + phosphoenolpyruvate + H2O = 7-phospho-2-dehydro-3-deoxy-D-arabino-heptonate + phosphate</text>
        <dbReference type="Rhea" id="RHEA:14717"/>
        <dbReference type="ChEBI" id="CHEBI:15377"/>
        <dbReference type="ChEBI" id="CHEBI:16897"/>
        <dbReference type="ChEBI" id="CHEBI:43474"/>
        <dbReference type="ChEBI" id="CHEBI:58394"/>
        <dbReference type="ChEBI" id="CHEBI:58702"/>
        <dbReference type="EC" id="2.5.1.54"/>
    </reaction>
</comment>
<feature type="domain" description="F-box" evidence="18">
    <location>
        <begin position="591"/>
        <end position="637"/>
    </location>
</feature>
<dbReference type="SUPFAM" id="SSF56112">
    <property type="entry name" value="Protein kinase-like (PK-like)"/>
    <property type="match status" value="1"/>
</dbReference>
<comment type="caution">
    <text evidence="20">The sequence shown here is derived from an EMBL/GenBank/DDBJ whole genome shotgun (WGS) entry which is preliminary data.</text>
</comment>
<dbReference type="Gene3D" id="3.20.20.70">
    <property type="entry name" value="Aldolase class I"/>
    <property type="match status" value="1"/>
</dbReference>
<keyword evidence="16" id="KW-0150">Chloroplast</keyword>
<dbReference type="InterPro" id="IPR013785">
    <property type="entry name" value="Aldolase_TIM"/>
</dbReference>
<evidence type="ECO:0000256" key="13">
    <source>
        <dbReference type="ARBA" id="ARBA00023242"/>
    </source>
</evidence>
<dbReference type="SUPFAM" id="SSF81383">
    <property type="entry name" value="F-box domain"/>
    <property type="match status" value="1"/>
</dbReference>
<dbReference type="InterPro" id="IPR036047">
    <property type="entry name" value="F-box-like_dom_sf"/>
</dbReference>
<dbReference type="EC" id="2.5.1.54" evidence="16"/>
<feature type="binding site" evidence="15">
    <location>
        <position position="505"/>
    </location>
    <ligand>
        <name>Mn(2+)</name>
        <dbReference type="ChEBI" id="CHEBI:29035"/>
    </ligand>
</feature>
<evidence type="ECO:0000256" key="10">
    <source>
        <dbReference type="ARBA" id="ARBA00023002"/>
    </source>
</evidence>
<dbReference type="EMBL" id="JAJFAZ020000001">
    <property type="protein sequence ID" value="KAI5355624.1"/>
    <property type="molecule type" value="Genomic_DNA"/>
</dbReference>
<feature type="binding site" evidence="15">
    <location>
        <position position="149"/>
    </location>
    <ligand>
        <name>Mn(2+)</name>
        <dbReference type="ChEBI" id="CHEBI:29035"/>
    </ligand>
</feature>
<feature type="binding site" evidence="15">
    <location>
        <position position="475"/>
    </location>
    <ligand>
        <name>Mn(2+)</name>
        <dbReference type="ChEBI" id="CHEBI:29035"/>
    </ligand>
</feature>
<keyword evidence="8" id="KW-0479">Metal-binding</keyword>
<dbReference type="PROSITE" id="PS51184">
    <property type="entry name" value="JMJC"/>
    <property type="match status" value="1"/>
</dbReference>
<evidence type="ECO:0000256" key="4">
    <source>
        <dbReference type="ARBA" id="ARBA00006801"/>
    </source>
</evidence>
<dbReference type="InterPro" id="IPR001810">
    <property type="entry name" value="F-box_dom"/>
</dbReference>
<evidence type="ECO:0000256" key="15">
    <source>
        <dbReference type="PIRSR" id="PIRSR602480-1"/>
    </source>
</evidence>
<evidence type="ECO:0000256" key="17">
    <source>
        <dbReference type="SAM" id="MobiDB-lite"/>
    </source>
</evidence>
<dbReference type="GO" id="GO:0009073">
    <property type="term" value="P:aromatic amino acid family biosynthetic process"/>
    <property type="evidence" value="ECO:0007669"/>
    <property type="project" value="UniProtKB-KW"/>
</dbReference>
<feature type="compositionally biased region" description="Low complexity" evidence="17">
    <location>
        <begin position="61"/>
        <end position="77"/>
    </location>
</feature>
<accession>A0AAD5F728</accession>
<keyword evidence="15" id="KW-0464">Manganese</keyword>
<feature type="binding site" evidence="15">
    <location>
        <position position="401"/>
    </location>
    <ligand>
        <name>phosphoenolpyruvate</name>
        <dbReference type="ChEBI" id="CHEBI:58702"/>
    </ligand>
</feature>
<dbReference type="GO" id="GO:0005634">
    <property type="term" value="C:nucleus"/>
    <property type="evidence" value="ECO:0007669"/>
    <property type="project" value="UniProtKB-SubCell"/>
</dbReference>
<dbReference type="GO" id="GO:0009507">
    <property type="term" value="C:chloroplast"/>
    <property type="evidence" value="ECO:0007669"/>
    <property type="project" value="UniProtKB-SubCell"/>
</dbReference>
<dbReference type="SMART" id="SM00558">
    <property type="entry name" value="JmjC"/>
    <property type="match status" value="1"/>
</dbReference>
<dbReference type="InterPro" id="IPR041667">
    <property type="entry name" value="Cupin_8"/>
</dbReference>
<evidence type="ECO:0000256" key="2">
    <source>
        <dbReference type="ARBA" id="ARBA00004123"/>
    </source>
</evidence>
<feature type="binding site" evidence="15">
    <location>
        <begin position="347"/>
        <end position="348"/>
    </location>
    <ligand>
        <name>phosphoenolpyruvate</name>
        <dbReference type="ChEBI" id="CHEBI:58702"/>
    </ligand>
</feature>
<keyword evidence="21" id="KW-1185">Reference proteome</keyword>
<comment type="similarity">
    <text evidence="4">Belongs to the JARID1 histone demethylase family.</text>
</comment>
<dbReference type="FunFam" id="3.20.20.70:FF:000128">
    <property type="entry name" value="Phospho-2-dehydro-3-deoxyheptonate aldolase"/>
    <property type="match status" value="1"/>
</dbReference>
<evidence type="ECO:0000256" key="7">
    <source>
        <dbReference type="ARBA" id="ARBA00022679"/>
    </source>
</evidence>
<sequence>MALTSSSSLIPTKSAFIQGQSLSPSPRTHQPSLPIRPVRPIVAVHAAEPAKNPVVSDKPTKQQSAPTTSSPSSSAKTHNAVPAKWSVETWKSKKALQLPDYPNQEDLESVLRTIESFPPIVFAGEARSLEERIGEAAMGNAFLLQGGDCAESFKEFNANNIRDTFRILLQMGVVLMFGGQMPVVKVGRMAGQFAKPRSDAFEEKDGVKLPSYRGDNVNGDAFDLKSRTPDPQRLIRAYCQSAATLNLLRAFATGGYAAMQRVTQWNLDFTEHSEQGDRYRELASRVDEALGFMTAAGLTVDHPIMTTTEFWTSHECLLLPYEQSLTRLDSTSGLYYDCSAHMLWAGERTRQLDGAHVEFLRGVANPLGIKVSDKMDPNELVKLIEILNPQNKAGRITVITRMGAENMRVKLPHLIRAVRRAGQIVTWVSDPMHGNTIKAPCGLKTRPFDAIRAEVRAFFDVHEQEGSHPGGVHLEMTGQNVTECIGGSRTVTFDDLSSRYHTHCDPRLNASQSLELAFIIAERLRRRRIKSQSSVTSLGTAQQMKTGQSLEWGRSMEEFIVKLACFLSSSIAMENSEAHALGLRDRRPDALGNFRALPDDLICDILEYLTPRDVARLASVSSVMYILCNEEPLWMSICLSRLDGPLQYKGSWKKTALHLEHVPSECDEACRKPLNFDGFNSLFLYRRFYRCHTTLDSFSFDDGNVERKKNPTLEEFSRDYDGKKPVLLTGLADAWPARHTWTFDQLLQNYGDIAFKISQRSARKVSMKFKDYVAYLKIQHDEDPLYIFDHKFGEVVPALLKDYSIPDLFQEDFFDVLDREKRPPFRWLIIGPQRSGASWHVDPALTSAWNTLLVGRKRWALYPPGKVPLGVTVHVNEEDGDVNIETPSSLQWWLDFYPLLADEDKPIECTQLPGETIFVPSGWWHCVLNLEPSIAVTQNFVNPKNFEFVCLDMTPGYRHKGVCRAGLLAHEKGNYEDAKNNILYDRDDSSFSDLARKEKRVRTLEPVENQRSGSMRNGAYNHHNLQKRSYEGFSYDVNFLAMYLDKERDHYNSPWSSGNCIGQREMREWLFNLWLGKPGMRDLIWKGACLALNAERWLECLAEVCAYHNLPSPTEDERLPVGTGSNPVYLLTNYVVKIFVEEGLETSLYGLGTELEFHNLLCNFNSPLKNHIPDVLASGIIYLEHGIYRIVPWDGNRVPDVIAKCNLIPEKFKSDVFPFGVWSKKQFEYRKALYEPISATEGTRIWPYLITKRCKGKIYAELRDTMPFEDTLNLASFLGEQLCNLHLLSLPPLSISNFSDIEQEIDLPLTNGCMEAVPDKPEIPAEWNIFIRTLIRKKKDLSGRLSKWGDPIPSTLIEKVNEYIPDDFYKLLYIFEDENGLNKVGKLCSWIHSDIMDDNVHMEPCGVHSCLIGNTNGTDLVNNGLVNGNGDSAGSKSWRPNHILDFSDLSIGDPIYDLIPIYLDIFRGDRSLLEQFLKSYKLPLVRGVSQNESVKGGDKFGRLSYHAMCYCILHDDNVLGAIFSLWDELKTAKTWEEVEQVVWGELNNYKGFPGSSSSSAFLSSLEPTTPTTL</sequence>
<proteinExistence type="inferred from homology"/>
<evidence type="ECO:0000256" key="14">
    <source>
        <dbReference type="ARBA" id="ARBA00047508"/>
    </source>
</evidence>
<reference evidence="20 21" key="1">
    <citation type="journal article" date="2022" name="G3 (Bethesda)">
        <title>Whole-genome sequence and methylome profiling of the almond [Prunus dulcis (Mill.) D.A. Webb] cultivar 'Nonpareil'.</title>
        <authorList>
            <person name="D'Amico-Willman K.M."/>
            <person name="Ouma W.Z."/>
            <person name="Meulia T."/>
            <person name="Sideli G.M."/>
            <person name="Gradziel T.M."/>
            <person name="Fresnedo-Ramirez J."/>
        </authorList>
    </citation>
    <scope>NUCLEOTIDE SEQUENCE [LARGE SCALE GENOMIC DNA]</scope>
    <source>
        <strain evidence="20">Clone GOH B32 T37-40</strain>
    </source>
</reference>
<dbReference type="SUPFAM" id="SSF51197">
    <property type="entry name" value="Clavaminate synthase-like"/>
    <property type="match status" value="1"/>
</dbReference>
<dbReference type="Pfam" id="PF13621">
    <property type="entry name" value="Cupin_8"/>
    <property type="match status" value="1"/>
</dbReference>
<dbReference type="PANTHER" id="PTHR21337:SF0">
    <property type="entry name" value="PHOSPHO-2-DEHYDRO-3-DEOXYHEPTONATE ALDOLASE"/>
    <property type="match status" value="1"/>
</dbReference>
<organism evidence="20 21">
    <name type="scientific">Prunus dulcis</name>
    <name type="common">Almond</name>
    <name type="synonym">Amygdalus dulcis</name>
    <dbReference type="NCBI Taxonomy" id="3755"/>
    <lineage>
        <taxon>Eukaryota</taxon>
        <taxon>Viridiplantae</taxon>
        <taxon>Streptophyta</taxon>
        <taxon>Embryophyta</taxon>
        <taxon>Tracheophyta</taxon>
        <taxon>Spermatophyta</taxon>
        <taxon>Magnoliopsida</taxon>
        <taxon>eudicotyledons</taxon>
        <taxon>Gunneridae</taxon>
        <taxon>Pentapetalae</taxon>
        <taxon>rosids</taxon>
        <taxon>fabids</taxon>
        <taxon>Rosales</taxon>
        <taxon>Rosaceae</taxon>
        <taxon>Amygdaloideae</taxon>
        <taxon>Amygdaleae</taxon>
        <taxon>Prunus</taxon>
    </lineage>
</organism>
<keyword evidence="15" id="KW-0104">Cadmium</keyword>
<comment type="subcellular location">
    <subcellularLocation>
        <location evidence="2">Nucleus</location>
    </subcellularLocation>
    <subcellularLocation>
        <location evidence="16">Plastid</location>
        <location evidence="16">Chloroplast</location>
    </subcellularLocation>
</comment>
<keyword evidence="11" id="KW-0408">Iron</keyword>
<comment type="pathway">
    <text evidence="3 16">Metabolic intermediate biosynthesis; chorismate biosynthesis; chorismate from D-erythrose 4-phosphate and phosphoenolpyruvate: step 1/7.</text>
</comment>
<keyword evidence="6 16" id="KW-0028">Amino-acid biosynthesis</keyword>
<keyword evidence="15" id="KW-0170">Cobalt</keyword>
<keyword evidence="10" id="KW-0560">Oxidoreductase</keyword>
<dbReference type="PROSITE" id="PS50181">
    <property type="entry name" value="FBOX"/>
    <property type="match status" value="1"/>
</dbReference>
<name>A0AAD5F728_PRUDU</name>
<evidence type="ECO:0000256" key="16">
    <source>
        <dbReference type="RuleBase" id="RU363071"/>
    </source>
</evidence>
<dbReference type="Pfam" id="PF12937">
    <property type="entry name" value="F-box-like"/>
    <property type="match status" value="1"/>
</dbReference>
<feature type="region of interest" description="Disordered" evidence="17">
    <location>
        <begin position="1"/>
        <end position="80"/>
    </location>
</feature>
<dbReference type="Pfam" id="PF01474">
    <property type="entry name" value="DAHP_synth_2"/>
    <property type="match status" value="1"/>
</dbReference>
<feature type="binding site" evidence="15">
    <location>
        <position position="433"/>
    </location>
    <ligand>
        <name>Mn(2+)</name>
        <dbReference type="ChEBI" id="CHEBI:29035"/>
    </ligand>
</feature>
<feature type="compositionally biased region" description="Polar residues" evidence="17">
    <location>
        <begin position="1"/>
        <end position="31"/>
    </location>
</feature>
<feature type="binding site" evidence="15">
    <location>
        <position position="188"/>
    </location>
    <ligand>
        <name>phosphoenolpyruvate</name>
        <dbReference type="ChEBI" id="CHEBI:58702"/>
    </ligand>
</feature>
<keyword evidence="13" id="KW-0539">Nucleus</keyword>
<dbReference type="GO" id="GO:0003849">
    <property type="term" value="F:3-deoxy-7-phosphoheptulonate synthase activity"/>
    <property type="evidence" value="ECO:0007669"/>
    <property type="project" value="UniProtKB-EC"/>
</dbReference>
<comment type="cofactor">
    <cofactor evidence="15">
        <name>Mn(2+)</name>
        <dbReference type="ChEBI" id="CHEBI:29035"/>
    </cofactor>
    <cofactor evidence="15">
        <name>Co(2+)</name>
        <dbReference type="ChEBI" id="CHEBI:48828"/>
    </cofactor>
    <cofactor evidence="15">
        <name>Cd(2+)</name>
        <dbReference type="ChEBI" id="CHEBI:48775"/>
    </cofactor>
    <text evidence="15">Binds 1 divalent cation per subunit. The enzyme is active with manganese, cobalt or cadmium ions.</text>
</comment>
<dbReference type="PANTHER" id="PTHR21337">
    <property type="entry name" value="PHOSPHO-2-DEHYDRO-3-DEOXYHEPTONATE ALDOLASE 1, 2"/>
    <property type="match status" value="1"/>
</dbReference>
<evidence type="ECO:0000313" key="20">
    <source>
        <dbReference type="EMBL" id="KAI5355624.1"/>
    </source>
</evidence>
<protein>
    <recommendedName>
        <fullName evidence="16">Phospho-2-dehydro-3-deoxyheptonate aldolase</fullName>
        <ecNumber evidence="16">2.5.1.54</ecNumber>
    </recommendedName>
</protein>
<dbReference type="Proteomes" id="UP001054821">
    <property type="component" value="Chromosome 1"/>
</dbReference>
<keyword evidence="12 16" id="KW-0057">Aromatic amino acid biosynthesis</keyword>
<evidence type="ECO:0000259" key="18">
    <source>
        <dbReference type="PROSITE" id="PS50181"/>
    </source>
</evidence>
<evidence type="ECO:0000259" key="19">
    <source>
        <dbReference type="PROSITE" id="PS51184"/>
    </source>
</evidence>
<evidence type="ECO:0000256" key="11">
    <source>
        <dbReference type="ARBA" id="ARBA00023004"/>
    </source>
</evidence>
<feature type="domain" description="JmjC" evidence="19">
    <location>
        <begin position="794"/>
        <end position="957"/>
    </location>
</feature>
<evidence type="ECO:0000256" key="5">
    <source>
        <dbReference type="ARBA" id="ARBA00008911"/>
    </source>
</evidence>
<dbReference type="NCBIfam" id="TIGR01358">
    <property type="entry name" value="DAHP_synth_II"/>
    <property type="match status" value="1"/>
</dbReference>
<keyword evidence="9 16" id="KW-0809">Transit peptide</keyword>
<evidence type="ECO:0000256" key="9">
    <source>
        <dbReference type="ARBA" id="ARBA00022946"/>
    </source>
</evidence>
<feature type="binding site" evidence="15">
    <location>
        <position position="370"/>
    </location>
    <ligand>
        <name>phosphoenolpyruvate</name>
        <dbReference type="ChEBI" id="CHEBI:58702"/>
    </ligand>
</feature>
<keyword evidence="7 16" id="KW-0808">Transferase</keyword>
<evidence type="ECO:0000256" key="8">
    <source>
        <dbReference type="ARBA" id="ARBA00022723"/>
    </source>
</evidence>
<keyword evidence="16" id="KW-0934">Plastid</keyword>
<dbReference type="SUPFAM" id="SSF51569">
    <property type="entry name" value="Aldolase"/>
    <property type="match status" value="1"/>
</dbReference>
<evidence type="ECO:0000256" key="6">
    <source>
        <dbReference type="ARBA" id="ARBA00022605"/>
    </source>
</evidence>
<dbReference type="GO" id="GO:0008652">
    <property type="term" value="P:amino acid biosynthetic process"/>
    <property type="evidence" value="ECO:0007669"/>
    <property type="project" value="UniProtKB-KW"/>
</dbReference>
<dbReference type="GO" id="GO:0016491">
    <property type="term" value="F:oxidoreductase activity"/>
    <property type="evidence" value="ECO:0007669"/>
    <property type="project" value="UniProtKB-KW"/>
</dbReference>
<comment type="cofactor">
    <cofactor evidence="1">
        <name>Fe(2+)</name>
        <dbReference type="ChEBI" id="CHEBI:29033"/>
    </cofactor>
</comment>
<dbReference type="Gene3D" id="1.20.1280.50">
    <property type="match status" value="1"/>
</dbReference>
<evidence type="ECO:0000313" key="21">
    <source>
        <dbReference type="Proteomes" id="UP001054821"/>
    </source>
</evidence>
<dbReference type="InterPro" id="IPR003347">
    <property type="entry name" value="JmjC_dom"/>
</dbReference>
<evidence type="ECO:0000256" key="1">
    <source>
        <dbReference type="ARBA" id="ARBA00001954"/>
    </source>
</evidence>
<comment type="similarity">
    <text evidence="5 16">Belongs to the class-II DAHP synthase family.</text>
</comment>